<dbReference type="Pfam" id="PF03009">
    <property type="entry name" value="GDPD"/>
    <property type="match status" value="1"/>
</dbReference>
<dbReference type="PROSITE" id="PS51704">
    <property type="entry name" value="GP_PDE"/>
    <property type="match status" value="1"/>
</dbReference>
<dbReference type="EMBL" id="JBGMEL010000008">
    <property type="protein sequence ID" value="MFA0790837.1"/>
    <property type="molecule type" value="Genomic_DNA"/>
</dbReference>
<comment type="caution">
    <text evidence="2">The sequence shown here is derived from an EMBL/GenBank/DDBJ whole genome shotgun (WGS) entry which is preliminary data.</text>
</comment>
<dbReference type="Gene3D" id="3.20.20.190">
    <property type="entry name" value="Phosphatidylinositol (PI) phosphodiesterase"/>
    <property type="match status" value="1"/>
</dbReference>
<dbReference type="InterPro" id="IPR030395">
    <property type="entry name" value="GP_PDE_dom"/>
</dbReference>
<feature type="domain" description="GP-PDE" evidence="1">
    <location>
        <begin position="6"/>
        <end position="233"/>
    </location>
</feature>
<dbReference type="PANTHER" id="PTHR46211:SF1">
    <property type="entry name" value="GLYCEROPHOSPHODIESTER PHOSPHODIESTERASE, CYTOPLASMIC"/>
    <property type="match status" value="1"/>
</dbReference>
<organism evidence="2 3">
    <name type="scientific">Microbulbifer echini</name>
    <dbReference type="NCBI Taxonomy" id="1529067"/>
    <lineage>
        <taxon>Bacteria</taxon>
        <taxon>Pseudomonadati</taxon>
        <taxon>Pseudomonadota</taxon>
        <taxon>Gammaproteobacteria</taxon>
        <taxon>Cellvibrionales</taxon>
        <taxon>Microbulbiferaceae</taxon>
        <taxon>Microbulbifer</taxon>
    </lineage>
</organism>
<sequence>MTSGTLFCFAHRGYQRSASENTLQAIEHAMELAVVGIEIDIWNIGGQLLVTHDRRLGRLQPGRELITDMCAEALRKRPLPCGNTIPILQEVLELVGDRAQLNIELKGPNCANLFAQEVRAFVIDKGATFDQYIVSSFDQRQLYECLCLLPEVRRGVIILGVPLDLATCATPLKAYSLHTALDFLNTDLLADAKQRGLKNYIFTVNEPDDLILLAEQGIDGVFTDKPQMVLDFNARILASKAAG</sequence>
<dbReference type="Proteomes" id="UP001569414">
    <property type="component" value="Unassembled WGS sequence"/>
</dbReference>
<evidence type="ECO:0000313" key="2">
    <source>
        <dbReference type="EMBL" id="MFA0790837.1"/>
    </source>
</evidence>
<dbReference type="InterPro" id="IPR017946">
    <property type="entry name" value="PLC-like_Pdiesterase_TIM-brl"/>
</dbReference>
<evidence type="ECO:0000313" key="3">
    <source>
        <dbReference type="Proteomes" id="UP001569414"/>
    </source>
</evidence>
<name>A0ABV4NN76_9GAMM</name>
<keyword evidence="3" id="KW-1185">Reference proteome</keyword>
<dbReference type="CDD" id="cd08556">
    <property type="entry name" value="GDPD"/>
    <property type="match status" value="1"/>
</dbReference>
<reference evidence="2 3" key="1">
    <citation type="submission" date="2024-08" db="EMBL/GenBank/DDBJ databases">
        <authorList>
            <person name="Ishaq N."/>
        </authorList>
    </citation>
    <scope>NUCLEOTIDE SEQUENCE [LARGE SCALE GENOMIC DNA]</scope>
    <source>
        <strain evidence="2 3">JCM 30400</strain>
    </source>
</reference>
<dbReference type="SUPFAM" id="SSF51695">
    <property type="entry name" value="PLC-like phosphodiesterases"/>
    <property type="match status" value="1"/>
</dbReference>
<gene>
    <name evidence="2" type="ORF">ACCI51_09800</name>
</gene>
<protein>
    <submittedName>
        <fullName evidence="2">Glycerophosphodiester phosphodiesterase</fullName>
    </submittedName>
</protein>
<dbReference type="PANTHER" id="PTHR46211">
    <property type="entry name" value="GLYCEROPHOSPHORYL DIESTER PHOSPHODIESTERASE"/>
    <property type="match status" value="1"/>
</dbReference>
<dbReference type="RefSeq" id="WP_299588189.1">
    <property type="nucleotide sequence ID" value="NZ_JBGMEL010000008.1"/>
</dbReference>
<proteinExistence type="predicted"/>
<accession>A0ABV4NN76</accession>
<evidence type="ECO:0000259" key="1">
    <source>
        <dbReference type="PROSITE" id="PS51704"/>
    </source>
</evidence>